<evidence type="ECO:0000256" key="5">
    <source>
        <dbReference type="ARBA" id="ARBA00023136"/>
    </source>
</evidence>
<feature type="transmembrane region" description="Helical" evidence="6">
    <location>
        <begin position="223"/>
        <end position="247"/>
    </location>
</feature>
<dbReference type="Proteomes" id="UP000054874">
    <property type="component" value="Unassembled WGS sequence"/>
</dbReference>
<feature type="transmembrane region" description="Helical" evidence="6">
    <location>
        <begin position="123"/>
        <end position="141"/>
    </location>
</feature>
<dbReference type="GO" id="GO:0015658">
    <property type="term" value="F:branched-chain amino acid transmembrane transporter activity"/>
    <property type="evidence" value="ECO:0007669"/>
    <property type="project" value="InterPro"/>
</dbReference>
<dbReference type="RefSeq" id="WP_058352663.1">
    <property type="nucleotide sequence ID" value="NZ_CABMMD010000153.1"/>
</dbReference>
<feature type="transmembrane region" description="Helical" evidence="6">
    <location>
        <begin position="21"/>
        <end position="38"/>
    </location>
</feature>
<dbReference type="PANTHER" id="PTHR30482:SF10">
    <property type="entry name" value="HIGH-AFFINITY BRANCHED-CHAIN AMINO ACID TRANSPORT PROTEIN BRAE"/>
    <property type="match status" value="1"/>
</dbReference>
<evidence type="ECO:0000256" key="6">
    <source>
        <dbReference type="SAM" id="Phobius"/>
    </source>
</evidence>
<dbReference type="CDD" id="cd06581">
    <property type="entry name" value="TM_PBP1_LivM_like"/>
    <property type="match status" value="1"/>
</dbReference>
<dbReference type="PANTHER" id="PTHR30482">
    <property type="entry name" value="HIGH-AFFINITY BRANCHED-CHAIN AMINO ACID TRANSPORT SYSTEM PERMEASE"/>
    <property type="match status" value="1"/>
</dbReference>
<comment type="caution">
    <text evidence="7">The sequence shown here is derived from an EMBL/GenBank/DDBJ whole genome shotgun (WGS) entry which is preliminary data.</text>
</comment>
<accession>A0A0V8QEQ4</accession>
<gene>
    <name evidence="7" type="ORF">ASU35_01525</name>
</gene>
<evidence type="ECO:0000256" key="3">
    <source>
        <dbReference type="ARBA" id="ARBA00022692"/>
    </source>
</evidence>
<keyword evidence="4 6" id="KW-1133">Transmembrane helix</keyword>
<protein>
    <submittedName>
        <fullName evidence="7">ABC transporter permease</fullName>
    </submittedName>
</protein>
<evidence type="ECO:0000256" key="2">
    <source>
        <dbReference type="ARBA" id="ARBA00022475"/>
    </source>
</evidence>
<evidence type="ECO:0000256" key="1">
    <source>
        <dbReference type="ARBA" id="ARBA00004651"/>
    </source>
</evidence>
<dbReference type="InterPro" id="IPR043428">
    <property type="entry name" value="LivM-like"/>
</dbReference>
<feature type="transmembrane region" description="Helical" evidence="6">
    <location>
        <begin position="70"/>
        <end position="90"/>
    </location>
</feature>
<keyword evidence="2" id="KW-1003">Cell membrane</keyword>
<name>A0A0V8QEQ4_9FIRM</name>
<reference evidence="7 8" key="1">
    <citation type="submission" date="2015-11" db="EMBL/GenBank/DDBJ databases">
        <title>Butyribacter intestini gen. nov., sp. nov., a butyric acid-producing bacterium of the family Lachnospiraceae isolated from the human faeces.</title>
        <authorList>
            <person name="Zou Y."/>
            <person name="Xue W."/>
            <person name="Luo G."/>
            <person name="Lv M."/>
        </authorList>
    </citation>
    <scope>NUCLEOTIDE SEQUENCE [LARGE SCALE GENOMIC DNA]</scope>
    <source>
        <strain evidence="7 8">ACET-33324</strain>
    </source>
</reference>
<evidence type="ECO:0000256" key="4">
    <source>
        <dbReference type="ARBA" id="ARBA00022989"/>
    </source>
</evidence>
<dbReference type="GO" id="GO:0005886">
    <property type="term" value="C:plasma membrane"/>
    <property type="evidence" value="ECO:0007669"/>
    <property type="project" value="UniProtKB-SubCell"/>
</dbReference>
<organism evidence="7 8">
    <name type="scientific">Acetivibrio ethanolgignens</name>
    <dbReference type="NCBI Taxonomy" id="290052"/>
    <lineage>
        <taxon>Bacteria</taxon>
        <taxon>Bacillati</taxon>
        <taxon>Bacillota</taxon>
        <taxon>Clostridia</taxon>
        <taxon>Eubacteriales</taxon>
        <taxon>Oscillospiraceae</taxon>
        <taxon>Acetivibrio</taxon>
    </lineage>
</organism>
<comment type="subcellular location">
    <subcellularLocation>
        <location evidence="1">Cell membrane</location>
        <topology evidence="1">Multi-pass membrane protein</topology>
    </subcellularLocation>
</comment>
<dbReference type="AlphaFoldDB" id="A0A0V8QEQ4"/>
<keyword evidence="8" id="KW-1185">Reference proteome</keyword>
<keyword evidence="5 6" id="KW-0472">Membrane</keyword>
<dbReference type="OrthoDB" id="9789927at2"/>
<dbReference type="InterPro" id="IPR001851">
    <property type="entry name" value="ABC_transp_permease"/>
</dbReference>
<feature type="transmembrane region" description="Helical" evidence="6">
    <location>
        <begin position="259"/>
        <end position="285"/>
    </location>
</feature>
<keyword evidence="3 6" id="KW-0812">Transmembrane</keyword>
<feature type="transmembrane region" description="Helical" evidence="6">
    <location>
        <begin position="297"/>
        <end position="318"/>
    </location>
</feature>
<dbReference type="STRING" id="290052.ASU35_01525"/>
<evidence type="ECO:0000313" key="8">
    <source>
        <dbReference type="Proteomes" id="UP000054874"/>
    </source>
</evidence>
<dbReference type="EMBL" id="LNAM01000153">
    <property type="protein sequence ID" value="KSV59028.1"/>
    <property type="molecule type" value="Genomic_DNA"/>
</dbReference>
<feature type="transmembrane region" description="Helical" evidence="6">
    <location>
        <begin position="96"/>
        <end position="116"/>
    </location>
</feature>
<feature type="transmembrane region" description="Helical" evidence="6">
    <location>
        <begin position="173"/>
        <end position="193"/>
    </location>
</feature>
<evidence type="ECO:0000313" key="7">
    <source>
        <dbReference type="EMBL" id="KSV59028.1"/>
    </source>
</evidence>
<proteinExistence type="predicted"/>
<dbReference type="Pfam" id="PF02653">
    <property type="entry name" value="BPD_transp_2"/>
    <property type="match status" value="1"/>
</dbReference>
<feature type="transmembrane region" description="Helical" evidence="6">
    <location>
        <begin position="44"/>
        <end position="63"/>
    </location>
</feature>
<sequence length="351" mass="38326">MKNKNKSFLHEFEVFTEKYKKIISLALTAVLLALPFILNNQYLLTVIVKIGIYAIFAMGLNMLTGYTGLVSLGHAGFVAIGAYTASLCAVRLELNFFAATLCGMAVAGLIGVVLGLPTLRVSGTYLSIITLGFGEIIKMVAMNWSSVTNGTLGIKNIPKASLFGVPFTISNKGMYYLTLVFVVLVAIFCLAIVRSKLGRALQAIRGDEMASTMMGINITNYKIFAFVISACICALGGSLYASLIGYIDPNTFNFDVSTMILSVVILGGMGTIRGMFVGAGILIALPEVSRFLMEYRFVLYGIILVVMMRFRPQGILGWKSTLPYRLTKNVQEKINAMDENAPLKLWQETEE</sequence>